<feature type="region of interest" description="Disordered" evidence="1">
    <location>
        <begin position="1"/>
        <end position="24"/>
    </location>
</feature>
<protein>
    <submittedName>
        <fullName evidence="2">Uncharacterized protein</fullName>
    </submittedName>
</protein>
<dbReference type="EMBL" id="ANPE02000093">
    <property type="protein sequence ID" value="EMY34939.1"/>
    <property type="molecule type" value="Genomic_DNA"/>
</dbReference>
<reference evidence="2 3" key="1">
    <citation type="journal article" date="2013" name="Genome Announc.">
        <title>Draft Genome Sequence of Arthrobacter crystallopoietes Strain BAB-32, Revealing Genes for Bioremediation.</title>
        <authorList>
            <person name="Joshi M.N."/>
            <person name="Pandit A.S."/>
            <person name="Sharma A."/>
            <person name="Pandya R.V."/>
            <person name="Desai S.M."/>
            <person name="Saxena A.K."/>
            <person name="Bagatharia S.B."/>
        </authorList>
    </citation>
    <scope>NUCLEOTIDE SEQUENCE [LARGE SCALE GENOMIC DNA]</scope>
    <source>
        <strain evidence="2 3">BAB-32</strain>
    </source>
</reference>
<dbReference type="Proteomes" id="UP000010729">
    <property type="component" value="Unassembled WGS sequence"/>
</dbReference>
<dbReference type="RefSeq" id="WP_005268257.1">
    <property type="nucleotide sequence ID" value="NZ_ANPE02000093.1"/>
</dbReference>
<evidence type="ECO:0000313" key="3">
    <source>
        <dbReference type="Proteomes" id="UP000010729"/>
    </source>
</evidence>
<evidence type="ECO:0000256" key="1">
    <source>
        <dbReference type="SAM" id="MobiDB-lite"/>
    </source>
</evidence>
<proteinExistence type="predicted"/>
<sequence>MNSLEVMFPSGDLPRQDRTGGVDPMVPRPELACLPVDAALARTVAEHVHCGEPMHLVTAADLPITAPLMVLAPGTVPPEPPASDTCIYRCACGFTLDARDPLA</sequence>
<dbReference type="AlphaFoldDB" id="N1V4J9"/>
<comment type="caution">
    <text evidence="2">The sequence shown here is derived from an EMBL/GenBank/DDBJ whole genome shotgun (WGS) entry which is preliminary data.</text>
</comment>
<evidence type="ECO:0000313" key="2">
    <source>
        <dbReference type="EMBL" id="EMY34939.1"/>
    </source>
</evidence>
<organism evidence="2 3">
    <name type="scientific">Arthrobacter crystallopoietes BAB-32</name>
    <dbReference type="NCBI Taxonomy" id="1246476"/>
    <lineage>
        <taxon>Bacteria</taxon>
        <taxon>Bacillati</taxon>
        <taxon>Actinomycetota</taxon>
        <taxon>Actinomycetes</taxon>
        <taxon>Micrococcales</taxon>
        <taxon>Micrococcaceae</taxon>
        <taxon>Crystallibacter</taxon>
    </lineage>
</organism>
<dbReference type="OrthoDB" id="4945332at2"/>
<keyword evidence="3" id="KW-1185">Reference proteome</keyword>
<accession>N1V4J9</accession>
<gene>
    <name evidence="2" type="ORF">D477_007024</name>
</gene>
<name>N1V4J9_9MICC</name>